<dbReference type="OrthoDB" id="9807630at2"/>
<dbReference type="InterPro" id="IPR006439">
    <property type="entry name" value="HAD-SF_hydro_IA"/>
</dbReference>
<dbReference type="EC" id="3.1.3.18" evidence="4"/>
<evidence type="ECO:0000256" key="3">
    <source>
        <dbReference type="ARBA" id="ARBA00006171"/>
    </source>
</evidence>
<evidence type="ECO:0000256" key="1">
    <source>
        <dbReference type="ARBA" id="ARBA00000830"/>
    </source>
</evidence>
<dbReference type="NCBIfam" id="TIGR01662">
    <property type="entry name" value="HAD-SF-IIIA"/>
    <property type="match status" value="1"/>
</dbReference>
<dbReference type="InterPro" id="IPR023198">
    <property type="entry name" value="PGP-like_dom2"/>
</dbReference>
<dbReference type="NCBIfam" id="TIGR01549">
    <property type="entry name" value="HAD-SF-IA-v1"/>
    <property type="match status" value="1"/>
</dbReference>
<comment type="pathway">
    <text evidence="2">Organic acid metabolism; glycolate biosynthesis; glycolate from 2-phosphoglycolate: step 1/1.</text>
</comment>
<proteinExistence type="inferred from homology"/>
<dbReference type="GO" id="GO:0008967">
    <property type="term" value="F:phosphoglycolate phosphatase activity"/>
    <property type="evidence" value="ECO:0007669"/>
    <property type="project" value="UniProtKB-EC"/>
</dbReference>
<dbReference type="GO" id="GO:0006281">
    <property type="term" value="P:DNA repair"/>
    <property type="evidence" value="ECO:0007669"/>
    <property type="project" value="TreeGrafter"/>
</dbReference>
<accession>A0A098YTZ3</accession>
<reference evidence="5 6" key="1">
    <citation type="submission" date="2014-07" db="EMBL/GenBank/DDBJ databases">
        <authorList>
            <person name="McCorrison J."/>
            <person name="Sanka R."/>
            <person name="Torralba M."/>
            <person name="Gillis M."/>
            <person name="Haft D.H."/>
            <person name="Methe B."/>
            <person name="Sutton G."/>
            <person name="Nelson K.E."/>
        </authorList>
    </citation>
    <scope>NUCLEOTIDE SEQUENCE [LARGE SCALE GENOMIC DNA]</scope>
    <source>
        <strain evidence="5 6">S9-PR14</strain>
    </source>
</reference>
<dbReference type="PANTHER" id="PTHR43434:SF1">
    <property type="entry name" value="PHOSPHOGLYCOLATE PHOSPHATASE"/>
    <property type="match status" value="1"/>
</dbReference>
<evidence type="ECO:0000313" key="5">
    <source>
        <dbReference type="EMBL" id="KGI22776.1"/>
    </source>
</evidence>
<evidence type="ECO:0000313" key="6">
    <source>
        <dbReference type="Proteomes" id="UP000029723"/>
    </source>
</evidence>
<dbReference type="FunFam" id="3.40.50.1000:FF:000022">
    <property type="entry name" value="Phosphoglycolate phosphatase"/>
    <property type="match status" value="1"/>
</dbReference>
<dbReference type="Gene3D" id="3.40.50.1000">
    <property type="entry name" value="HAD superfamily/HAD-like"/>
    <property type="match status" value="1"/>
</dbReference>
<dbReference type="SUPFAM" id="SSF56784">
    <property type="entry name" value="HAD-like"/>
    <property type="match status" value="1"/>
</dbReference>
<comment type="caution">
    <text evidence="5">The sequence shown here is derived from an EMBL/GenBank/DDBJ whole genome shotgun (WGS) entry which is preliminary data.</text>
</comment>
<dbReference type="Proteomes" id="UP000029723">
    <property type="component" value="Unassembled WGS sequence"/>
</dbReference>
<dbReference type="PANTHER" id="PTHR43434">
    <property type="entry name" value="PHOSPHOGLYCOLATE PHOSPHATASE"/>
    <property type="match status" value="1"/>
</dbReference>
<protein>
    <recommendedName>
        <fullName evidence="4">phosphoglycolate phosphatase</fullName>
        <ecNumber evidence="4">3.1.3.18</ecNumber>
    </recommendedName>
</protein>
<dbReference type="Gene3D" id="1.10.150.240">
    <property type="entry name" value="Putative phosphatase, domain 2"/>
    <property type="match status" value="1"/>
</dbReference>
<comment type="similarity">
    <text evidence="3">Belongs to the HAD-like hydrolase superfamily. CbbY/CbbZ/Gph/YieH family.</text>
</comment>
<dbReference type="InterPro" id="IPR006549">
    <property type="entry name" value="HAD-SF_hydro_IIIA"/>
</dbReference>
<keyword evidence="5" id="KW-0378">Hydrolase</keyword>
<organism evidence="5 6">
    <name type="scientific">Hoylesella timonensis S9-PR14</name>
    <dbReference type="NCBI Taxonomy" id="1401062"/>
    <lineage>
        <taxon>Bacteria</taxon>
        <taxon>Pseudomonadati</taxon>
        <taxon>Bacteroidota</taxon>
        <taxon>Bacteroidia</taxon>
        <taxon>Bacteroidales</taxon>
        <taxon>Prevotellaceae</taxon>
        <taxon>Hoylesella</taxon>
    </lineage>
</organism>
<dbReference type="EMBL" id="JRPQ01000055">
    <property type="protein sequence ID" value="KGI22776.1"/>
    <property type="molecule type" value="Genomic_DNA"/>
</dbReference>
<dbReference type="SFLD" id="SFLDG01135">
    <property type="entry name" value="C1.5.6:_HAD__Beta-PGM__Phospha"/>
    <property type="match status" value="1"/>
</dbReference>
<name>A0A098YTZ3_9BACT</name>
<dbReference type="InterPro" id="IPR036412">
    <property type="entry name" value="HAD-like_sf"/>
</dbReference>
<evidence type="ECO:0000256" key="4">
    <source>
        <dbReference type="ARBA" id="ARBA00013078"/>
    </source>
</evidence>
<sequence>MEYSTYIFDLDGTLLDSLQDLAVSCNYALKKHQMPERTIEEVRHFVGNGVKKLMERAIPGGLEHPEFEKTYQDFRQHYMVHNLDNTRPYPGVMDLLKNLHEHGKKLAVVSNKFYDATRELCQHFFSDYVSVAIGEREDIHRKPAPDTVMEALRQLGVDKTDAVYIGDSDVDIATARNSGMPCISVLWGFRDKEFLLEHGATTFVSSPQELMLPLDSK</sequence>
<dbReference type="InterPro" id="IPR023214">
    <property type="entry name" value="HAD_sf"/>
</dbReference>
<dbReference type="RefSeq" id="WP_036926216.1">
    <property type="nucleotide sequence ID" value="NZ_JRPQ01000055.1"/>
</dbReference>
<dbReference type="SFLD" id="SFLDG01129">
    <property type="entry name" value="C1.5:_HAD__Beta-PGM__Phosphata"/>
    <property type="match status" value="1"/>
</dbReference>
<dbReference type="InterPro" id="IPR041492">
    <property type="entry name" value="HAD_2"/>
</dbReference>
<dbReference type="AlphaFoldDB" id="A0A098YTZ3"/>
<dbReference type="GO" id="GO:0005829">
    <property type="term" value="C:cytosol"/>
    <property type="evidence" value="ECO:0007669"/>
    <property type="project" value="TreeGrafter"/>
</dbReference>
<dbReference type="InterPro" id="IPR050155">
    <property type="entry name" value="HAD-like_hydrolase_sf"/>
</dbReference>
<dbReference type="Pfam" id="PF13419">
    <property type="entry name" value="HAD_2"/>
    <property type="match status" value="1"/>
</dbReference>
<evidence type="ECO:0000256" key="2">
    <source>
        <dbReference type="ARBA" id="ARBA00004818"/>
    </source>
</evidence>
<dbReference type="SFLD" id="SFLDS00003">
    <property type="entry name" value="Haloacid_Dehalogenase"/>
    <property type="match status" value="1"/>
</dbReference>
<gene>
    <name evidence="5" type="ORF">HMPREF9304_02690</name>
</gene>
<dbReference type="NCBIfam" id="TIGR01509">
    <property type="entry name" value="HAD-SF-IA-v3"/>
    <property type="match status" value="1"/>
</dbReference>
<comment type="catalytic activity">
    <reaction evidence="1">
        <text>2-phosphoglycolate + H2O = glycolate + phosphate</text>
        <dbReference type="Rhea" id="RHEA:14369"/>
        <dbReference type="ChEBI" id="CHEBI:15377"/>
        <dbReference type="ChEBI" id="CHEBI:29805"/>
        <dbReference type="ChEBI" id="CHEBI:43474"/>
        <dbReference type="ChEBI" id="CHEBI:58033"/>
        <dbReference type="EC" id="3.1.3.18"/>
    </reaction>
</comment>